<keyword evidence="1" id="KW-0472">Membrane</keyword>
<organism evidence="2 3">
    <name type="scientific">Streptomyces morookaense</name>
    <name type="common">Streptoverticillium morookaense</name>
    <dbReference type="NCBI Taxonomy" id="1970"/>
    <lineage>
        <taxon>Bacteria</taxon>
        <taxon>Bacillati</taxon>
        <taxon>Actinomycetota</taxon>
        <taxon>Actinomycetes</taxon>
        <taxon>Kitasatosporales</taxon>
        <taxon>Streptomycetaceae</taxon>
        <taxon>Streptomyces</taxon>
    </lineage>
</organism>
<keyword evidence="3" id="KW-1185">Reference proteome</keyword>
<accession>A0A7Y7E795</accession>
<comment type="caution">
    <text evidence="2">The sequence shown here is derived from an EMBL/GenBank/DDBJ whole genome shotgun (WGS) entry which is preliminary data.</text>
</comment>
<feature type="transmembrane region" description="Helical" evidence="1">
    <location>
        <begin position="31"/>
        <end position="50"/>
    </location>
</feature>
<keyword evidence="1" id="KW-1133">Transmembrane helix</keyword>
<evidence type="ECO:0000256" key="1">
    <source>
        <dbReference type="SAM" id="Phobius"/>
    </source>
</evidence>
<name>A0A7Y7E795_STRMO</name>
<keyword evidence="1" id="KW-0812">Transmembrane</keyword>
<dbReference type="EMBL" id="JABBXF010000021">
    <property type="protein sequence ID" value="NVK78166.1"/>
    <property type="molecule type" value="Genomic_DNA"/>
</dbReference>
<protein>
    <recommendedName>
        <fullName evidence="4">Amidotransferase</fullName>
    </recommendedName>
</protein>
<dbReference type="AlphaFoldDB" id="A0A7Y7E795"/>
<reference evidence="2 3" key="1">
    <citation type="submission" date="2020-04" db="EMBL/GenBank/DDBJ databases">
        <title>Draft Genome Sequence of Streptomyces morookaense DSM 40503, an 8-azaguanine-producing strain.</title>
        <authorList>
            <person name="Qi J."/>
            <person name="Gao J.-M."/>
        </authorList>
    </citation>
    <scope>NUCLEOTIDE SEQUENCE [LARGE SCALE GENOMIC DNA]</scope>
    <source>
        <strain evidence="2 3">DSM 40503</strain>
    </source>
</reference>
<evidence type="ECO:0000313" key="2">
    <source>
        <dbReference type="EMBL" id="NVK78166.1"/>
    </source>
</evidence>
<proteinExistence type="predicted"/>
<dbReference type="RefSeq" id="WP_171080080.1">
    <property type="nucleotide sequence ID" value="NZ_BNBU01000005.1"/>
</dbReference>
<evidence type="ECO:0000313" key="3">
    <source>
        <dbReference type="Proteomes" id="UP000587462"/>
    </source>
</evidence>
<sequence>MNSISTLFILLGLFLLGGVYSFWKQEMSKSIIVLLAIGSAMSLAAGILRIEGLWT</sequence>
<gene>
    <name evidence="2" type="ORF">HG542_10880</name>
</gene>
<evidence type="ECO:0008006" key="4">
    <source>
        <dbReference type="Google" id="ProtNLM"/>
    </source>
</evidence>
<dbReference type="Proteomes" id="UP000587462">
    <property type="component" value="Unassembled WGS sequence"/>
</dbReference>